<evidence type="ECO:0000313" key="2">
    <source>
        <dbReference type="EMBL" id="OEU08045.1"/>
    </source>
</evidence>
<dbReference type="KEGG" id="fcy:FRACYDRAFT_271833"/>
<proteinExistence type="predicted"/>
<organism evidence="2 3">
    <name type="scientific">Fragilariopsis cylindrus CCMP1102</name>
    <dbReference type="NCBI Taxonomy" id="635003"/>
    <lineage>
        <taxon>Eukaryota</taxon>
        <taxon>Sar</taxon>
        <taxon>Stramenopiles</taxon>
        <taxon>Ochrophyta</taxon>
        <taxon>Bacillariophyta</taxon>
        <taxon>Bacillariophyceae</taxon>
        <taxon>Bacillariophycidae</taxon>
        <taxon>Bacillariales</taxon>
        <taxon>Bacillariaceae</taxon>
        <taxon>Fragilariopsis</taxon>
    </lineage>
</organism>
<name>A0A1E7EQA1_9STRA</name>
<protein>
    <submittedName>
        <fullName evidence="2">Uncharacterized protein</fullName>
    </submittedName>
</protein>
<reference evidence="2 3" key="1">
    <citation type="submission" date="2016-09" db="EMBL/GenBank/DDBJ databases">
        <title>Extensive genetic diversity and differential bi-allelic expression allows diatom success in the polar Southern Ocean.</title>
        <authorList>
            <consortium name="DOE Joint Genome Institute"/>
            <person name="Mock T."/>
            <person name="Otillar R.P."/>
            <person name="Strauss J."/>
            <person name="Dupont C."/>
            <person name="Frickenhaus S."/>
            <person name="Maumus F."/>
            <person name="Mcmullan M."/>
            <person name="Sanges R."/>
            <person name="Schmutz J."/>
            <person name="Toseland A."/>
            <person name="Valas R."/>
            <person name="Veluchamy A."/>
            <person name="Ward B.J."/>
            <person name="Allen A."/>
            <person name="Barry K."/>
            <person name="Falciatore A."/>
            <person name="Ferrante M."/>
            <person name="Fortunato A.E."/>
            <person name="Gloeckner G."/>
            <person name="Gruber A."/>
            <person name="Hipkin R."/>
            <person name="Janech M."/>
            <person name="Kroth P."/>
            <person name="Leese F."/>
            <person name="Lindquist E."/>
            <person name="Lyon B.R."/>
            <person name="Martin J."/>
            <person name="Mayer C."/>
            <person name="Parker M."/>
            <person name="Quesneville H."/>
            <person name="Raymond J."/>
            <person name="Uhlig C."/>
            <person name="Valentin K.U."/>
            <person name="Worden A.Z."/>
            <person name="Armbrust E.V."/>
            <person name="Bowler C."/>
            <person name="Green B."/>
            <person name="Moulton V."/>
            <person name="Van Oosterhout C."/>
            <person name="Grigoriev I."/>
        </authorList>
    </citation>
    <scope>NUCLEOTIDE SEQUENCE [LARGE SCALE GENOMIC DNA]</scope>
    <source>
        <strain evidence="2 3">CCMP1102</strain>
    </source>
</reference>
<feature type="region of interest" description="Disordered" evidence="1">
    <location>
        <begin position="1"/>
        <end position="34"/>
    </location>
</feature>
<sequence length="240" mass="26091">MKTGYKAIPSPPIDDNGTDSVSAAGAATREGGTSSLTKSALGAVFFLLGCLALRVGFRPTQREASMSVLRANDLALDPYPPYQCQKPACNPKDEPLYFYSSFQGEWNCDVTYYRSYWAMQADCLASRVFGDGCNRVGCEGLGYDVLVYTPLRCGEDYNCFQEGYIKADKPVPPCCGDSYDGCDVSKCSGPYNPDYHVKCHEQEYGYCDCFNDCLGGADADNCSCDEGSDCCTWATTATKS</sequence>
<keyword evidence="3" id="KW-1185">Reference proteome</keyword>
<dbReference type="AlphaFoldDB" id="A0A1E7EQA1"/>
<gene>
    <name evidence="2" type="ORF">FRACYDRAFT_271833</name>
</gene>
<dbReference type="EMBL" id="KV784382">
    <property type="protein sequence ID" value="OEU08045.1"/>
    <property type="molecule type" value="Genomic_DNA"/>
</dbReference>
<evidence type="ECO:0000313" key="3">
    <source>
        <dbReference type="Proteomes" id="UP000095751"/>
    </source>
</evidence>
<dbReference type="Proteomes" id="UP000095751">
    <property type="component" value="Unassembled WGS sequence"/>
</dbReference>
<evidence type="ECO:0000256" key="1">
    <source>
        <dbReference type="SAM" id="MobiDB-lite"/>
    </source>
</evidence>
<accession>A0A1E7EQA1</accession>
<dbReference type="InParanoid" id="A0A1E7EQA1"/>